<keyword evidence="3" id="KW-1185">Reference proteome</keyword>
<name>A0A9J9Q9C7_ACIET</name>
<reference evidence="2 3" key="1">
    <citation type="journal article" date="2010" name="J. Bacteriol.">
        <title>Completed genome sequence of the anaerobic iron-oxidizing bacterium Acidovorax ebreus strain TPSY.</title>
        <authorList>
            <person name="Byrne-Bailey K.G."/>
            <person name="Weber K.A."/>
            <person name="Chair A.H."/>
            <person name="Bose S."/>
            <person name="Knox T."/>
            <person name="Spanbauer T.L."/>
            <person name="Chertkov O."/>
            <person name="Coates J.D."/>
        </authorList>
    </citation>
    <scope>NUCLEOTIDE SEQUENCE [LARGE SCALE GENOMIC DNA]</scope>
    <source>
        <strain evidence="2 3">TPSY</strain>
    </source>
</reference>
<evidence type="ECO:0000259" key="1">
    <source>
        <dbReference type="PROSITE" id="PS00716"/>
    </source>
</evidence>
<dbReference type="KEGG" id="dia:Dtpsy_3182"/>
<dbReference type="GO" id="GO:0003700">
    <property type="term" value="F:DNA-binding transcription factor activity"/>
    <property type="evidence" value="ECO:0007669"/>
    <property type="project" value="InterPro"/>
</dbReference>
<dbReference type="Gene3D" id="1.10.150.20">
    <property type="entry name" value="5' to 3' exonuclease, C-terminal subdomain"/>
    <property type="match status" value="1"/>
</dbReference>
<sequence>MSHLSSPPRTLQAINWMKPLRAFLFSQAHGGDWASNAFRELEPLIDAARVALSVENASAAIHVGFWRPETQKIAELAQAWPGTLLLSDAAVGSLPPPVIVSSLPVGVVDGLCFRLALAGYGYEIADPSHPSVKDLQSVAAPALRTLGDFEPRGWVEQFLEAQPQFEQTLRSADIWDDESYIANEHVLDTSNRHIIGIARYTLIAGEKPSASGILNNLHACPPWFLNDKLQNLNTTVRMANVFKGHNLSTVAHIAAKGYNGLLKLPNLGQGSVHGLGKLLYEALINGDALKRKTSKLHDEVDPKALVDYGPNSKLSAIDDDIQDGLLKISRHDAALSLIDGIVEAAQCLNENERGIFAARLGFRCEPHTLQQISDQIGVSRERVRQIEVKIFKKIRRHLFWESLAERLDGLLAERASPLLLGGISAIDPWFKGAEELENSLAEIFKHLFPERFSILKIDDVSIITHLSTEEWTHAVDSGKSLLREMVSEKPTEEYVRLQIEALLSDKGAELRETLWRQVSSFALWTNRAGDAKRLSGYGRTAEAVVSAILEEAGMPLHYSEIERRASRYEDRKFEARRLHHAAASVGMLYARGTYGLFSHCPLSKDEIDLIVSEVEDIVSSGDATRQWHTSELMDELLDRGLDFDGRISKYIINIALQNSESLVYMKRMVWGLRGSWSGSAASRLDLRQAVMALLESEGAPMSTSEIREKLFSGRGVNSHFQIHAAGNLIRIGTSKWGLADRDVQLKDPAAYFEMIEKHLEETREGIHVSEVSSVLGDLDEDTSKAFFGYCKGKGLRIDRAQYLYPATWPSSRRVWPNVAVRMALENSPAEGSTLDDIFNAVRRLTKRDFKKFQISQILVVMEGAVFDPTTEKWRIDRNTALDTETEDELEQGM</sequence>
<dbReference type="Gene3D" id="1.10.10.10">
    <property type="entry name" value="Winged helix-like DNA-binding domain superfamily/Winged helix DNA-binding domain"/>
    <property type="match status" value="1"/>
</dbReference>
<dbReference type="CDD" id="cd06171">
    <property type="entry name" value="Sigma70_r4"/>
    <property type="match status" value="1"/>
</dbReference>
<organism evidence="2 3">
    <name type="scientific">Acidovorax ebreus (strain TPSY)</name>
    <name type="common">Diaphorobacter sp. (strain TPSY)</name>
    <dbReference type="NCBI Taxonomy" id="535289"/>
    <lineage>
        <taxon>Bacteria</taxon>
        <taxon>Pseudomonadati</taxon>
        <taxon>Pseudomonadota</taxon>
        <taxon>Betaproteobacteria</taxon>
        <taxon>Burkholderiales</taxon>
        <taxon>Comamonadaceae</taxon>
        <taxon>Diaphorobacter</taxon>
    </lineage>
</organism>
<dbReference type="AlphaFoldDB" id="A0A9J9Q9C7"/>
<evidence type="ECO:0000313" key="3">
    <source>
        <dbReference type="Proteomes" id="UP000000450"/>
    </source>
</evidence>
<dbReference type="InterPro" id="IPR007630">
    <property type="entry name" value="RNA_pol_sigma70_r4"/>
</dbReference>
<dbReference type="InterPro" id="IPR036388">
    <property type="entry name" value="WH-like_DNA-bd_sf"/>
</dbReference>
<gene>
    <name evidence="2" type="ordered locus">Dtpsy_3182</name>
</gene>
<dbReference type="EMBL" id="CP001392">
    <property type="protein sequence ID" value="ACM34613.1"/>
    <property type="molecule type" value="Genomic_DNA"/>
</dbReference>
<dbReference type="SUPFAM" id="SSF47789">
    <property type="entry name" value="C-terminal domain of RNA polymerase alpha subunit"/>
    <property type="match status" value="1"/>
</dbReference>
<dbReference type="InterPro" id="IPR013324">
    <property type="entry name" value="RNA_pol_sigma_r3/r4-like"/>
</dbReference>
<dbReference type="PRINTS" id="PR00046">
    <property type="entry name" value="SIGMA70FCT"/>
</dbReference>
<protein>
    <submittedName>
        <fullName evidence="2">Sigma-70 region 4 domain protein</fullName>
    </submittedName>
</protein>
<dbReference type="Pfam" id="PF04545">
    <property type="entry name" value="Sigma70_r4"/>
    <property type="match status" value="1"/>
</dbReference>
<accession>A0A9J9Q9C7</accession>
<dbReference type="SUPFAM" id="SSF88659">
    <property type="entry name" value="Sigma3 and sigma4 domains of RNA polymerase sigma factors"/>
    <property type="match status" value="1"/>
</dbReference>
<feature type="domain" description="RNA polymerase sigma-70" evidence="1">
    <location>
        <begin position="368"/>
        <end position="394"/>
    </location>
</feature>
<dbReference type="InterPro" id="IPR000943">
    <property type="entry name" value="RNA_pol_sigma70"/>
</dbReference>
<proteinExistence type="predicted"/>
<dbReference type="Proteomes" id="UP000000450">
    <property type="component" value="Chromosome"/>
</dbReference>
<evidence type="ECO:0000313" key="2">
    <source>
        <dbReference type="EMBL" id="ACM34613.1"/>
    </source>
</evidence>
<dbReference type="PROSITE" id="PS00716">
    <property type="entry name" value="SIGMA70_2"/>
    <property type="match status" value="1"/>
</dbReference>
<dbReference type="GO" id="GO:0006352">
    <property type="term" value="P:DNA-templated transcription initiation"/>
    <property type="evidence" value="ECO:0007669"/>
    <property type="project" value="InterPro"/>
</dbReference>